<comment type="caution">
    <text evidence="1">The sequence shown here is derived from an EMBL/GenBank/DDBJ whole genome shotgun (WGS) entry which is preliminary data.</text>
</comment>
<evidence type="ECO:0000313" key="1">
    <source>
        <dbReference type="EMBL" id="KAH6930755.1"/>
    </source>
</evidence>
<name>A0ACB7S8A1_HYAAI</name>
<dbReference type="Proteomes" id="UP000821845">
    <property type="component" value="Chromosome 5"/>
</dbReference>
<dbReference type="EMBL" id="CM023485">
    <property type="protein sequence ID" value="KAH6930755.1"/>
    <property type="molecule type" value="Genomic_DNA"/>
</dbReference>
<gene>
    <name evidence="1" type="ORF">HPB50_018035</name>
</gene>
<evidence type="ECO:0000313" key="2">
    <source>
        <dbReference type="Proteomes" id="UP000821845"/>
    </source>
</evidence>
<organism evidence="1 2">
    <name type="scientific">Hyalomma asiaticum</name>
    <name type="common">Tick</name>
    <dbReference type="NCBI Taxonomy" id="266040"/>
    <lineage>
        <taxon>Eukaryota</taxon>
        <taxon>Metazoa</taxon>
        <taxon>Ecdysozoa</taxon>
        <taxon>Arthropoda</taxon>
        <taxon>Chelicerata</taxon>
        <taxon>Arachnida</taxon>
        <taxon>Acari</taxon>
        <taxon>Parasitiformes</taxon>
        <taxon>Ixodida</taxon>
        <taxon>Ixodoidea</taxon>
        <taxon>Ixodidae</taxon>
        <taxon>Hyalomminae</taxon>
        <taxon>Hyalomma</taxon>
    </lineage>
</organism>
<keyword evidence="2" id="KW-1185">Reference proteome</keyword>
<reference evidence="1" key="1">
    <citation type="submission" date="2020-05" db="EMBL/GenBank/DDBJ databases">
        <title>Large-scale comparative analyses of tick genomes elucidate their genetic diversity and vector capacities.</title>
        <authorList>
            <person name="Jia N."/>
            <person name="Wang J."/>
            <person name="Shi W."/>
            <person name="Du L."/>
            <person name="Sun Y."/>
            <person name="Zhan W."/>
            <person name="Jiang J."/>
            <person name="Wang Q."/>
            <person name="Zhang B."/>
            <person name="Ji P."/>
            <person name="Sakyi L.B."/>
            <person name="Cui X."/>
            <person name="Yuan T."/>
            <person name="Jiang B."/>
            <person name="Yang W."/>
            <person name="Lam T.T.-Y."/>
            <person name="Chang Q."/>
            <person name="Ding S."/>
            <person name="Wang X."/>
            <person name="Zhu J."/>
            <person name="Ruan X."/>
            <person name="Zhao L."/>
            <person name="Wei J."/>
            <person name="Que T."/>
            <person name="Du C."/>
            <person name="Cheng J."/>
            <person name="Dai P."/>
            <person name="Han X."/>
            <person name="Huang E."/>
            <person name="Gao Y."/>
            <person name="Liu J."/>
            <person name="Shao H."/>
            <person name="Ye R."/>
            <person name="Li L."/>
            <person name="Wei W."/>
            <person name="Wang X."/>
            <person name="Wang C."/>
            <person name="Yang T."/>
            <person name="Huo Q."/>
            <person name="Li W."/>
            <person name="Guo W."/>
            <person name="Chen H."/>
            <person name="Zhou L."/>
            <person name="Ni X."/>
            <person name="Tian J."/>
            <person name="Zhou Y."/>
            <person name="Sheng Y."/>
            <person name="Liu T."/>
            <person name="Pan Y."/>
            <person name="Xia L."/>
            <person name="Li J."/>
            <person name="Zhao F."/>
            <person name="Cao W."/>
        </authorList>
    </citation>
    <scope>NUCLEOTIDE SEQUENCE</scope>
    <source>
        <strain evidence="1">Hyas-2018</strain>
    </source>
</reference>
<proteinExistence type="predicted"/>
<sequence length="170" mass="18874">MKESVCVYKVARSKTRYAQQQAKVAKKRHTYALPTRVKGACIVSSVSGQAANAKVRTPARGDEVQREGKAARNPRSSAGCSGGTRARVLRLRAYARRGGPGRAGECRARFRKETARNRRRVRDTAKASQPEPRTRPRSRLWVPEHLSQYVGAAAASQRSSCCSDTRQYRT</sequence>
<protein>
    <submittedName>
        <fullName evidence="1">Uncharacterized protein</fullName>
    </submittedName>
</protein>
<accession>A0ACB7S8A1</accession>